<reference evidence="2 4" key="1">
    <citation type="submission" date="2016-12" db="EMBL/GenBank/DDBJ databases">
        <title>Genome sequencing of Methylocaldum marinum.</title>
        <authorList>
            <person name="Takeuchi M."/>
            <person name="Kamagata Y."/>
            <person name="Hiraoka S."/>
            <person name="Oshima K."/>
            <person name="Hattori M."/>
            <person name="Iwasaki W."/>
        </authorList>
    </citation>
    <scope>NUCLEOTIDE SEQUENCE [LARGE SCALE GENOMIC DNA]</scope>
    <source>
        <strain evidence="2 4">S8</strain>
    </source>
</reference>
<dbReference type="EMBL" id="AP017928">
    <property type="protein sequence ID" value="BBA34930.1"/>
    <property type="molecule type" value="Genomic_DNA"/>
</dbReference>
<name>A0A250KP29_9GAMM</name>
<dbReference type="Proteomes" id="UP000266313">
    <property type="component" value="Chromosome"/>
</dbReference>
<dbReference type="EMBL" id="AP017928">
    <property type="protein sequence ID" value="BBA33292.1"/>
    <property type="molecule type" value="Genomic_DNA"/>
</dbReference>
<evidence type="ECO:0000259" key="1">
    <source>
        <dbReference type="Pfam" id="PF13613"/>
    </source>
</evidence>
<evidence type="ECO:0000313" key="3">
    <source>
        <dbReference type="EMBL" id="BBA34930.1"/>
    </source>
</evidence>
<accession>A0A250KP29</accession>
<dbReference type="RefSeq" id="WP_119628919.1">
    <property type="nucleotide sequence ID" value="NZ_AP017928.1"/>
</dbReference>
<evidence type="ECO:0000313" key="2">
    <source>
        <dbReference type="EMBL" id="BBA33292.1"/>
    </source>
</evidence>
<proteinExistence type="predicted"/>
<sequence>MLSYEDVKQKPKTLMAMTSLKASEFEELLVSFAATWAEETGRNLTKGGRPPIIASMADRLLFILFYLKTYPLQEVIAHLFGMSQPRANFTIHLLSRVLNKTLDARGHKPARLTEEMLSRLEQEARQDLGIDGTERRINRPVNDLGQRIHYSGKKNATL</sequence>
<evidence type="ECO:0000313" key="4">
    <source>
        <dbReference type="Proteomes" id="UP000266313"/>
    </source>
</evidence>
<feature type="domain" description="Transposase Helix-turn-helix" evidence="1">
    <location>
        <begin position="55"/>
        <end position="102"/>
    </location>
</feature>
<keyword evidence="4" id="KW-1185">Reference proteome</keyword>
<dbReference type="AlphaFoldDB" id="A0A250KP29"/>
<organism evidence="2 4">
    <name type="scientific">Methylocaldum marinum</name>
    <dbReference type="NCBI Taxonomy" id="1432792"/>
    <lineage>
        <taxon>Bacteria</taxon>
        <taxon>Pseudomonadati</taxon>
        <taxon>Pseudomonadota</taxon>
        <taxon>Gammaproteobacteria</taxon>
        <taxon>Methylococcales</taxon>
        <taxon>Methylococcaceae</taxon>
        <taxon>Methylocaldum</taxon>
    </lineage>
</organism>
<dbReference type="Pfam" id="PF13613">
    <property type="entry name" value="HTH_Tnp_4"/>
    <property type="match status" value="1"/>
</dbReference>
<gene>
    <name evidence="2" type="ORF">sS8_1332</name>
    <name evidence="3" type="ORF">sS8_2987</name>
</gene>
<dbReference type="OrthoDB" id="5625347at2"/>
<dbReference type="KEGG" id="mmai:sS8_1332"/>
<dbReference type="InterPro" id="IPR027805">
    <property type="entry name" value="Transposase_HTH_dom"/>
</dbReference>
<protein>
    <recommendedName>
        <fullName evidence="1">Transposase Helix-turn-helix domain-containing protein</fullName>
    </recommendedName>
</protein>
<dbReference type="KEGG" id="mmai:sS8_2987"/>